<name>A0ABY2UL61_9GAMM</name>
<dbReference type="InterPro" id="IPR054222">
    <property type="entry name" value="DUF6942"/>
</dbReference>
<evidence type="ECO:0000313" key="1">
    <source>
        <dbReference type="EMBL" id="TLM78781.1"/>
    </source>
</evidence>
<dbReference type="Proteomes" id="UP000306791">
    <property type="component" value="Unassembled WGS sequence"/>
</dbReference>
<reference evidence="1 2" key="1">
    <citation type="submission" date="2019-05" db="EMBL/GenBank/DDBJ databases">
        <title>Microbulbifer harenosus sp. nov., an alginate-degrading bacterium isolated from coastal sand.</title>
        <authorList>
            <person name="Huang H."/>
            <person name="Mo K."/>
            <person name="Bao S."/>
        </authorList>
    </citation>
    <scope>NUCLEOTIDE SEQUENCE [LARGE SCALE GENOMIC DNA]</scope>
    <source>
        <strain evidence="1 2">HB161719</strain>
    </source>
</reference>
<comment type="caution">
    <text evidence="1">The sequence shown here is derived from an EMBL/GenBank/DDBJ whole genome shotgun (WGS) entry which is preliminary data.</text>
</comment>
<gene>
    <name evidence="1" type="ORF">FDY93_05385</name>
</gene>
<evidence type="ECO:0008006" key="3">
    <source>
        <dbReference type="Google" id="ProtNLM"/>
    </source>
</evidence>
<accession>A0ABY2UL61</accession>
<proteinExistence type="predicted"/>
<keyword evidence="2" id="KW-1185">Reference proteome</keyword>
<dbReference type="Pfam" id="PF22098">
    <property type="entry name" value="DUF6942"/>
    <property type="match status" value="1"/>
</dbReference>
<organism evidence="1 2">
    <name type="scientific">Microbulbifer harenosus</name>
    <dbReference type="NCBI Taxonomy" id="2576840"/>
    <lineage>
        <taxon>Bacteria</taxon>
        <taxon>Pseudomonadati</taxon>
        <taxon>Pseudomonadota</taxon>
        <taxon>Gammaproteobacteria</taxon>
        <taxon>Cellvibrionales</taxon>
        <taxon>Microbulbiferaceae</taxon>
        <taxon>Microbulbifer</taxon>
    </lineage>
</organism>
<protein>
    <recommendedName>
        <fullName evidence="3">Nucleotide modification associated domain-containing protein</fullName>
    </recommendedName>
</protein>
<evidence type="ECO:0000313" key="2">
    <source>
        <dbReference type="Proteomes" id="UP000306791"/>
    </source>
</evidence>
<sequence>MIGSKSPRLVLYVPHKPNSFDELTERPNIQTLIANNTNHWRKIATLLAKICSPDLENWRQFRDSRLLESSAISINPTLCNLESRPWHWIGGKDNQRRFSYLQHNALPLESCENVAVDRRKQLLFTPYPDYRQLDNAVIIEIRRALETGGFYSGT</sequence>
<dbReference type="EMBL" id="VANI01000005">
    <property type="protein sequence ID" value="TLM78781.1"/>
    <property type="molecule type" value="Genomic_DNA"/>
</dbReference>